<dbReference type="GO" id="GO:0016491">
    <property type="term" value="F:oxidoreductase activity"/>
    <property type="evidence" value="ECO:0007669"/>
    <property type="project" value="UniProtKB-KW"/>
</dbReference>
<name>A0A3N6LJ36_9EURY</name>
<dbReference type="InterPro" id="IPR036884">
    <property type="entry name" value="2Fe-2S-bd_dom_sf"/>
</dbReference>
<keyword evidence="1" id="KW-0001">2Fe-2S</keyword>
<dbReference type="RefSeq" id="WP_124179261.1">
    <property type="nucleotide sequence ID" value="NZ_REFY01000005.1"/>
</dbReference>
<feature type="domain" description="2Fe-2S ferredoxin-type" evidence="6">
    <location>
        <begin position="15"/>
        <end position="91"/>
    </location>
</feature>
<dbReference type="SUPFAM" id="SSF54292">
    <property type="entry name" value="2Fe-2S ferredoxin-like"/>
    <property type="match status" value="1"/>
</dbReference>
<keyword evidence="2" id="KW-0479">Metal-binding</keyword>
<dbReference type="Gene3D" id="3.10.20.30">
    <property type="match status" value="1"/>
</dbReference>
<comment type="caution">
    <text evidence="7">The sequence shown here is derived from an EMBL/GenBank/DDBJ whole genome shotgun (WGS) entry which is preliminary data.</text>
</comment>
<dbReference type="PROSITE" id="PS51085">
    <property type="entry name" value="2FE2S_FER_2"/>
    <property type="match status" value="1"/>
</dbReference>
<dbReference type="Proteomes" id="UP000273828">
    <property type="component" value="Unassembled WGS sequence"/>
</dbReference>
<dbReference type="InterPro" id="IPR012675">
    <property type="entry name" value="Beta-grasp_dom_sf"/>
</dbReference>
<dbReference type="FunFam" id="3.10.20.30:FF:000020">
    <property type="entry name" value="Xanthine dehydrogenase iron-sulfur subunit"/>
    <property type="match status" value="1"/>
</dbReference>
<keyword evidence="3" id="KW-0560">Oxidoreductase</keyword>
<dbReference type="SUPFAM" id="SSF47741">
    <property type="entry name" value="CO dehydrogenase ISP C-domain like"/>
    <property type="match status" value="1"/>
</dbReference>
<evidence type="ECO:0000313" key="8">
    <source>
        <dbReference type="Proteomes" id="UP000273828"/>
    </source>
</evidence>
<dbReference type="EMBL" id="REFY01000005">
    <property type="protein sequence ID" value="RQG88066.1"/>
    <property type="molecule type" value="Genomic_DNA"/>
</dbReference>
<accession>A0A3N6LJ36</accession>
<dbReference type="GO" id="GO:0046872">
    <property type="term" value="F:metal ion binding"/>
    <property type="evidence" value="ECO:0007669"/>
    <property type="project" value="UniProtKB-KW"/>
</dbReference>
<sequence>MSIENTEVVDESEHRTIELSVNGDTHQVRVKPNELLLNVLREKLHLTGSKYACGTGECRACSVLVDGEPTLSCLQLAITAEGKEITTVEGISDGRTLHEIQQSFLDTGASQCGYCTPGFVVMTKKLLEDNPSPTEEEIRDHLKGNICRCTGYNNIIDAVKKAAEETEAE</sequence>
<evidence type="ECO:0000313" key="7">
    <source>
        <dbReference type="EMBL" id="RQG88066.1"/>
    </source>
</evidence>
<dbReference type="InterPro" id="IPR051452">
    <property type="entry name" value="Diverse_Oxidoreductases"/>
</dbReference>
<evidence type="ECO:0000256" key="1">
    <source>
        <dbReference type="ARBA" id="ARBA00022714"/>
    </source>
</evidence>
<dbReference type="PANTHER" id="PTHR44379:SF8">
    <property type="entry name" value="XANTHINE DEHYDROGENASE IRON-SULFUR-BINDING SUBUNIT XDHC-RELATED"/>
    <property type="match status" value="1"/>
</dbReference>
<dbReference type="PANTHER" id="PTHR44379">
    <property type="entry name" value="OXIDOREDUCTASE WITH IRON-SULFUR SUBUNIT"/>
    <property type="match status" value="1"/>
</dbReference>
<dbReference type="AlphaFoldDB" id="A0A3N6LJ36"/>
<dbReference type="CDD" id="cd00207">
    <property type="entry name" value="fer2"/>
    <property type="match status" value="1"/>
</dbReference>
<keyword evidence="8" id="KW-1185">Reference proteome</keyword>
<evidence type="ECO:0000256" key="2">
    <source>
        <dbReference type="ARBA" id="ARBA00022723"/>
    </source>
</evidence>
<keyword evidence="5" id="KW-0411">Iron-sulfur</keyword>
<evidence type="ECO:0000259" key="6">
    <source>
        <dbReference type="PROSITE" id="PS51085"/>
    </source>
</evidence>
<keyword evidence="4" id="KW-0408">Iron</keyword>
<dbReference type="InterPro" id="IPR001041">
    <property type="entry name" value="2Fe-2S_ferredoxin-type"/>
</dbReference>
<reference evidence="7 8" key="1">
    <citation type="submission" date="2018-10" db="EMBL/GenBank/DDBJ databases">
        <title>Natrarchaeobius chitinivorans gen. nov., sp. nov., and Natrarchaeobius haloalkaliphilus sp. nov., alkaliphilic, chitin-utilizing haloarchaea from hypersaline alkaline lakes.</title>
        <authorList>
            <person name="Sorokin D.Y."/>
            <person name="Elcheninov A.G."/>
            <person name="Kostrikina N.A."/>
            <person name="Bale N.J."/>
            <person name="Sinninghe Damste J.S."/>
            <person name="Khijniak T.V."/>
            <person name="Kublanov I.V."/>
            <person name="Toshchakov S.V."/>
        </authorList>
    </citation>
    <scope>NUCLEOTIDE SEQUENCE [LARGE SCALE GENOMIC DNA]</scope>
    <source>
        <strain evidence="7 8">AArcht-Sl</strain>
    </source>
</reference>
<gene>
    <name evidence="7" type="ORF">EA462_14550</name>
</gene>
<protein>
    <submittedName>
        <fullName evidence="7">(2Fe-2S)-binding protein</fullName>
    </submittedName>
</protein>
<evidence type="ECO:0000256" key="5">
    <source>
        <dbReference type="ARBA" id="ARBA00023014"/>
    </source>
</evidence>
<proteinExistence type="predicted"/>
<dbReference type="Pfam" id="PF00111">
    <property type="entry name" value="Fer2"/>
    <property type="match status" value="1"/>
</dbReference>
<organism evidence="7 8">
    <name type="scientific">Natrarchaeobius halalkaliphilus</name>
    <dbReference type="NCBI Taxonomy" id="1679091"/>
    <lineage>
        <taxon>Archaea</taxon>
        <taxon>Methanobacteriati</taxon>
        <taxon>Methanobacteriota</taxon>
        <taxon>Stenosarchaea group</taxon>
        <taxon>Halobacteria</taxon>
        <taxon>Halobacteriales</taxon>
        <taxon>Natrialbaceae</taxon>
        <taxon>Natrarchaeobius</taxon>
    </lineage>
</organism>
<evidence type="ECO:0000256" key="4">
    <source>
        <dbReference type="ARBA" id="ARBA00023004"/>
    </source>
</evidence>
<dbReference type="InterPro" id="IPR036010">
    <property type="entry name" value="2Fe-2S_ferredoxin-like_sf"/>
</dbReference>
<evidence type="ECO:0000256" key="3">
    <source>
        <dbReference type="ARBA" id="ARBA00023002"/>
    </source>
</evidence>
<dbReference type="OrthoDB" id="37184at2157"/>
<dbReference type="Gene3D" id="1.10.150.120">
    <property type="entry name" value="[2Fe-2S]-binding domain"/>
    <property type="match status" value="1"/>
</dbReference>
<dbReference type="GO" id="GO:0051537">
    <property type="term" value="F:2 iron, 2 sulfur cluster binding"/>
    <property type="evidence" value="ECO:0007669"/>
    <property type="project" value="UniProtKB-KW"/>
</dbReference>
<dbReference type="Pfam" id="PF01799">
    <property type="entry name" value="Fer2_2"/>
    <property type="match status" value="1"/>
</dbReference>
<dbReference type="InterPro" id="IPR002888">
    <property type="entry name" value="2Fe-2S-bd"/>
</dbReference>
<dbReference type="FunFam" id="1.10.150.120:FF:000003">
    <property type="entry name" value="Carbon monoxide dehydrogenase, small subunit"/>
    <property type="match status" value="1"/>
</dbReference>